<dbReference type="SUPFAM" id="SSF48097">
    <property type="entry name" value="Regulator of G-protein signaling, RGS"/>
    <property type="match status" value="1"/>
</dbReference>
<dbReference type="InterPro" id="IPR006189">
    <property type="entry name" value="CHASE_dom"/>
</dbReference>
<dbReference type="InterPro" id="IPR036305">
    <property type="entry name" value="RGS_sf"/>
</dbReference>
<evidence type="ECO:0000313" key="9">
    <source>
        <dbReference type="Proteomes" id="UP001431209"/>
    </source>
</evidence>
<name>A0AAW2ZIN4_9EUKA</name>
<dbReference type="PROSITE" id="PS50132">
    <property type="entry name" value="RGS"/>
    <property type="match status" value="1"/>
</dbReference>
<feature type="domain" description="CHASE" evidence="7">
    <location>
        <begin position="204"/>
        <end position="324"/>
    </location>
</feature>
<proteinExistence type="predicted"/>
<dbReference type="GO" id="GO:0003824">
    <property type="term" value="F:catalytic activity"/>
    <property type="evidence" value="ECO:0007669"/>
    <property type="project" value="UniProtKB-ARBA"/>
</dbReference>
<dbReference type="InterPro" id="IPR029787">
    <property type="entry name" value="Nucleotide_cyclase"/>
</dbReference>
<evidence type="ECO:0000256" key="5">
    <source>
        <dbReference type="SAM" id="Phobius"/>
    </source>
</evidence>
<evidence type="ECO:0000256" key="3">
    <source>
        <dbReference type="ARBA" id="ARBA00022989"/>
    </source>
</evidence>
<dbReference type="EMBL" id="JAOPGA020001532">
    <property type="protein sequence ID" value="KAL0489223.1"/>
    <property type="molecule type" value="Genomic_DNA"/>
</dbReference>
<dbReference type="InterPro" id="IPR016137">
    <property type="entry name" value="RGS"/>
</dbReference>
<keyword evidence="4 5" id="KW-0472">Membrane</keyword>
<evidence type="ECO:0000259" key="6">
    <source>
        <dbReference type="PROSITE" id="PS50132"/>
    </source>
</evidence>
<feature type="transmembrane region" description="Helical" evidence="5">
    <location>
        <begin position="374"/>
        <end position="398"/>
    </location>
</feature>
<keyword evidence="2 5" id="KW-0812">Transmembrane</keyword>
<dbReference type="Pfam" id="PF00615">
    <property type="entry name" value="RGS"/>
    <property type="match status" value="1"/>
</dbReference>
<accession>A0AAW2ZIN4</accession>
<keyword evidence="3 5" id="KW-1133">Transmembrane helix</keyword>
<comment type="subcellular location">
    <subcellularLocation>
        <location evidence="1">Membrane</location>
    </subcellularLocation>
</comment>
<dbReference type="GO" id="GO:0016020">
    <property type="term" value="C:membrane"/>
    <property type="evidence" value="ECO:0007669"/>
    <property type="project" value="UniProtKB-SubCell"/>
</dbReference>
<evidence type="ECO:0000256" key="2">
    <source>
        <dbReference type="ARBA" id="ARBA00022692"/>
    </source>
</evidence>
<keyword evidence="9" id="KW-1185">Reference proteome</keyword>
<dbReference type="Gene3D" id="3.30.450.350">
    <property type="entry name" value="CHASE domain"/>
    <property type="match status" value="1"/>
</dbReference>
<dbReference type="SUPFAM" id="SSF55073">
    <property type="entry name" value="Nucleotide cyclase"/>
    <property type="match status" value="1"/>
</dbReference>
<organism evidence="8 9">
    <name type="scientific">Acrasis kona</name>
    <dbReference type="NCBI Taxonomy" id="1008807"/>
    <lineage>
        <taxon>Eukaryota</taxon>
        <taxon>Discoba</taxon>
        <taxon>Heterolobosea</taxon>
        <taxon>Tetramitia</taxon>
        <taxon>Eutetramitia</taxon>
        <taxon>Acrasidae</taxon>
        <taxon>Acrasis</taxon>
    </lineage>
</organism>
<comment type="caution">
    <text evidence="8">The sequence shown here is derived from an EMBL/GenBank/DDBJ whole genome shotgun (WGS) entry which is preliminary data.</text>
</comment>
<dbReference type="Gene3D" id="3.30.70.1230">
    <property type="entry name" value="Nucleotide cyclase"/>
    <property type="match status" value="1"/>
</dbReference>
<dbReference type="Proteomes" id="UP001431209">
    <property type="component" value="Unassembled WGS sequence"/>
</dbReference>
<dbReference type="InterPro" id="IPR044926">
    <property type="entry name" value="RGS_subdomain_2"/>
</dbReference>
<dbReference type="InterPro" id="IPR042240">
    <property type="entry name" value="CHASE_sf"/>
</dbReference>
<dbReference type="PROSITE" id="PS50839">
    <property type="entry name" value="CHASE"/>
    <property type="match status" value="1"/>
</dbReference>
<dbReference type="GO" id="GO:0007165">
    <property type="term" value="P:signal transduction"/>
    <property type="evidence" value="ECO:0007669"/>
    <property type="project" value="UniProtKB-ARBA"/>
</dbReference>
<sequence>MEGSIELQEEANITFDDNIVEDTTTRTKGTTFDLEDSTSSSSESSQSLLTVLKPNKLDLVPIFLFIAVTLMCIGVSLAVYFPYLEVEKATTQAQFQSLIAVEVQSLKNTISEAKSAIIFTNSLCSITKGVEGLSLDQFSDFVHNNNNRGSYIGDLYYLSNVRNVSTFPSYLEQKDPVGWANFTYKSGEGPSSSSDSCNGTYCIPVTLVSSDVKLVTSRSSLGWNHWSSPARAALIIQSLTNGQGSAISSFLNGRQGSPISSIYVPVMDDRNLYGFVYAELGVQNMVENSLPSLAKYNGSTVGYYSLTIYEGDLTTPNLTVYSSSVASFQQFTRKPYARGSDGITQVLEYGNLLWTCVFVPTKSFNELYDGELKFSGLMAMAVVWIFNVILCIILFVLVRVRSVQKARQLTQRKIVNLSKYEPRDFLRIISKRGKKTKLVFEYVQIEGLHKIDEADVCDAMSSIYSHIKEIANNHAGFVYQSHNNGFLLLFGDAQKAIDAAVGMSTIPRIHDVKIYTSIHHVDSALINLISDHDTHLQSIISTGLNVTESLAYFCSKYAKSIVVSQEVYDLSKKSQRKSMLFIGSVPVLSVKCSSVRAYGLLKEAEHTNVNILMADVQESLFSHDYVKAEELLQQLLKLDPNDFDAYDLLVKTQYKIKASKALSTGWTVPDTLHDDGEMFDAFKAYLTKEHSQENLEMWRDLKEYKLETDYQRRSTLASSILQKYLVDKDMNITDTFKKDLSEQLKENSEKGQNFHNVFLELEVLMADAHKRFKSTTNYINLLCEKLK</sequence>
<gene>
    <name evidence="8" type="ORF">AKO1_013739</name>
</gene>
<feature type="transmembrane region" description="Helical" evidence="5">
    <location>
        <begin position="62"/>
        <end position="83"/>
    </location>
</feature>
<protein>
    <submittedName>
        <fullName evidence="8">Regulator of G-protein signaling</fullName>
    </submittedName>
</protein>
<evidence type="ECO:0000256" key="1">
    <source>
        <dbReference type="ARBA" id="ARBA00004370"/>
    </source>
</evidence>
<reference evidence="8 9" key="1">
    <citation type="submission" date="2024-03" db="EMBL/GenBank/DDBJ databases">
        <title>The Acrasis kona genome and developmental transcriptomes reveal deep origins of eukaryotic multicellular pathways.</title>
        <authorList>
            <person name="Sheikh S."/>
            <person name="Fu C.-J."/>
            <person name="Brown M.W."/>
            <person name="Baldauf S.L."/>
        </authorList>
    </citation>
    <scope>NUCLEOTIDE SEQUENCE [LARGE SCALE GENOMIC DNA]</scope>
    <source>
        <strain evidence="8 9">ATCC MYA-3509</strain>
    </source>
</reference>
<feature type="domain" description="RGS" evidence="6">
    <location>
        <begin position="682"/>
        <end position="782"/>
    </location>
</feature>
<evidence type="ECO:0000313" key="8">
    <source>
        <dbReference type="EMBL" id="KAL0489223.1"/>
    </source>
</evidence>
<dbReference type="AlphaFoldDB" id="A0AAW2ZIN4"/>
<evidence type="ECO:0000259" key="7">
    <source>
        <dbReference type="PROSITE" id="PS50839"/>
    </source>
</evidence>
<evidence type="ECO:0000256" key="4">
    <source>
        <dbReference type="ARBA" id="ARBA00023136"/>
    </source>
</evidence>
<dbReference type="Gene3D" id="1.10.167.10">
    <property type="entry name" value="Regulator of G-protein Signalling 4, domain 2"/>
    <property type="match status" value="1"/>
</dbReference>